<name>A0A4R5YIG6_9MICO</name>
<reference evidence="2 3" key="1">
    <citation type="submission" date="2019-03" db="EMBL/GenBank/DDBJ databases">
        <title>Genome Sequencing and Assembly of Various Microbes Isolated from Partially Reclaimed Soil and Acid Mine Drainage (AMD) Site.</title>
        <authorList>
            <person name="Steinbock B."/>
            <person name="Bechtold R."/>
            <person name="Sevigny J.L."/>
            <person name="Thomas D."/>
            <person name="Cuthill L.R."/>
            <person name="Aveiro Johannsen E.J."/>
            <person name="Thomas K."/>
            <person name="Ghosh A."/>
        </authorList>
    </citation>
    <scope>NUCLEOTIDE SEQUENCE [LARGE SCALE GENOMIC DNA]</scope>
    <source>
        <strain evidence="2 3">F-B2</strain>
    </source>
</reference>
<proteinExistence type="predicted"/>
<dbReference type="GO" id="GO:0008270">
    <property type="term" value="F:zinc ion binding"/>
    <property type="evidence" value="ECO:0007669"/>
    <property type="project" value="InterPro"/>
</dbReference>
<dbReference type="AlphaFoldDB" id="A0A4R5YIG6"/>
<gene>
    <name evidence="2" type="ORF">E2R54_01090</name>
</gene>
<dbReference type="Proteomes" id="UP000295633">
    <property type="component" value="Unassembled WGS sequence"/>
</dbReference>
<dbReference type="GO" id="GO:0004519">
    <property type="term" value="F:endonuclease activity"/>
    <property type="evidence" value="ECO:0007669"/>
    <property type="project" value="UniProtKB-KW"/>
</dbReference>
<keyword evidence="2" id="KW-0540">Nuclease</keyword>
<evidence type="ECO:0000313" key="2">
    <source>
        <dbReference type="EMBL" id="TDL45115.1"/>
    </source>
</evidence>
<feature type="domain" description="HNH" evidence="1">
    <location>
        <begin position="183"/>
        <end position="237"/>
    </location>
</feature>
<keyword evidence="2" id="KW-0378">Hydrolase</keyword>
<comment type="caution">
    <text evidence="2">The sequence shown here is derived from an EMBL/GenBank/DDBJ whole genome shotgun (WGS) entry which is preliminary data.</text>
</comment>
<evidence type="ECO:0000259" key="1">
    <source>
        <dbReference type="Pfam" id="PF01844"/>
    </source>
</evidence>
<keyword evidence="2" id="KW-0255">Endonuclease</keyword>
<dbReference type="Gene3D" id="1.10.30.50">
    <property type="match status" value="1"/>
</dbReference>
<protein>
    <submittedName>
        <fullName evidence="2">HNH endonuclease</fullName>
    </submittedName>
</protein>
<dbReference type="CDD" id="cd00085">
    <property type="entry name" value="HNHc"/>
    <property type="match status" value="1"/>
</dbReference>
<dbReference type="InterPro" id="IPR003615">
    <property type="entry name" value="HNH_nuc"/>
</dbReference>
<accession>A0A4R5YIG6</accession>
<organism evidence="2 3">
    <name type="scientific">Microbacterium oleivorans</name>
    <dbReference type="NCBI Taxonomy" id="273677"/>
    <lineage>
        <taxon>Bacteria</taxon>
        <taxon>Bacillati</taxon>
        <taxon>Actinomycetota</taxon>
        <taxon>Actinomycetes</taxon>
        <taxon>Micrococcales</taxon>
        <taxon>Microbacteriaceae</taxon>
        <taxon>Microbacterium</taxon>
    </lineage>
</organism>
<dbReference type="InterPro" id="IPR002711">
    <property type="entry name" value="HNH"/>
</dbReference>
<dbReference type="GO" id="GO:0003676">
    <property type="term" value="F:nucleic acid binding"/>
    <property type="evidence" value="ECO:0007669"/>
    <property type="project" value="InterPro"/>
</dbReference>
<dbReference type="Pfam" id="PF01844">
    <property type="entry name" value="HNH"/>
    <property type="match status" value="1"/>
</dbReference>
<dbReference type="EMBL" id="SMZX01000001">
    <property type="protein sequence ID" value="TDL45115.1"/>
    <property type="molecule type" value="Genomic_DNA"/>
</dbReference>
<evidence type="ECO:0000313" key="3">
    <source>
        <dbReference type="Proteomes" id="UP000295633"/>
    </source>
</evidence>
<sequence length="267" mass="29788">MSARGEQASSLVSILVANNPAWTYEELVLAVDLIDRRDWVGGNAQTPELIDLSRLLRIANFPGHDDVDETFRSVNSISMKLGNLKGANPHVEGGLRATKRETEVVEHFLENREVMRALAESLRQGKGVNPDEPEVADVLDDEEAAVAVEGGPKYVLALRRERSVRLRRRKLHQVRRDGAQIVCEVCAFDFHEVYGEHGSGYIEVHHRTPLHVSGETESDLDDLALLCANCHRMIHRRGWMEVHELGALVGEPRPDITLEALAVDITS</sequence>